<name>A0A0F6TAU5_9CORY</name>
<feature type="compositionally biased region" description="Low complexity" evidence="1">
    <location>
        <begin position="18"/>
        <end position="60"/>
    </location>
</feature>
<dbReference type="OrthoDB" id="8480367at2"/>
<feature type="compositionally biased region" description="Polar residues" evidence="1">
    <location>
        <begin position="254"/>
        <end position="274"/>
    </location>
</feature>
<protein>
    <submittedName>
        <fullName evidence="2">Uncharacterized protein</fullName>
    </submittedName>
</protein>
<dbReference type="AlphaFoldDB" id="A0A0F6TAU5"/>
<dbReference type="Pfam" id="PF12502">
    <property type="entry name" value="DUF3710"/>
    <property type="match status" value="1"/>
</dbReference>
<dbReference type="STRING" id="161896.UL81_06800"/>
<accession>A0A0F6TAU5</accession>
<dbReference type="HOGENOM" id="CLU_069776_0_0_11"/>
<evidence type="ECO:0000256" key="1">
    <source>
        <dbReference type="SAM" id="MobiDB-lite"/>
    </source>
</evidence>
<dbReference type="PATRIC" id="fig|161896.4.peg.1328"/>
<keyword evidence="3" id="KW-1185">Reference proteome</keyword>
<dbReference type="InterPro" id="IPR022183">
    <property type="entry name" value="DUF3710"/>
</dbReference>
<feature type="compositionally biased region" description="Basic and acidic residues" evidence="1">
    <location>
        <begin position="276"/>
        <end position="289"/>
    </location>
</feature>
<reference evidence="2 3" key="1">
    <citation type="journal article" date="2015" name="Genome Announc.">
        <title>Complete Genome Sequence of Corynebacterium camporealensis DSM 44610, Isolated from the Milk of a Manchega Sheep with Subclinical Mastitis.</title>
        <authorList>
            <person name="Ruckert C."/>
            <person name="Albersmeier A."/>
            <person name="Winkler A."/>
            <person name="Tauch A."/>
        </authorList>
    </citation>
    <scope>NUCLEOTIDE SEQUENCE [LARGE SCALE GENOMIC DNA]</scope>
    <source>
        <strain evidence="2 3">DSM 44610</strain>
    </source>
</reference>
<evidence type="ECO:0000313" key="2">
    <source>
        <dbReference type="EMBL" id="AKE39316.1"/>
    </source>
</evidence>
<dbReference type="KEGG" id="ccj:UL81_06800"/>
<dbReference type="EMBL" id="CP011311">
    <property type="protein sequence ID" value="AKE39316.1"/>
    <property type="molecule type" value="Genomic_DNA"/>
</dbReference>
<feature type="region of interest" description="Disordered" evidence="1">
    <location>
        <begin position="243"/>
        <end position="289"/>
    </location>
</feature>
<organism evidence="2 3">
    <name type="scientific">Corynebacterium camporealensis</name>
    <dbReference type="NCBI Taxonomy" id="161896"/>
    <lineage>
        <taxon>Bacteria</taxon>
        <taxon>Bacillati</taxon>
        <taxon>Actinomycetota</taxon>
        <taxon>Actinomycetes</taxon>
        <taxon>Mycobacteriales</taxon>
        <taxon>Corynebacteriaceae</taxon>
        <taxon>Corynebacterium</taxon>
    </lineage>
</organism>
<sequence>MWPFGKKKKQQADDAVADDAQTTQETSPESLADAPADSAADAPAADSSASSADAELSAPAHDAINGETGPFDGDSVNIEDFDFSEFSTGVLDLGSMRIPLPKKSQVQVEMGEKGPKMLHIVTVHGRMTPVAFAAPRKAGQWLESIDAIKQGMTRDGLEVHMEDGPWGPEVVGESDNGQVRVIGVDGPRWMLRMTTAAPKGKEADLLEHSHEVIARTFVYRGEDPILAGNSLPVVMPKQLVQQVQKAMEERKKQAAQQNSAQHPENSGQAKNAQDNEAAKKLLDDLDSEK</sequence>
<proteinExistence type="predicted"/>
<evidence type="ECO:0000313" key="3">
    <source>
        <dbReference type="Proteomes" id="UP000033566"/>
    </source>
</evidence>
<gene>
    <name evidence="2" type="ORF">UL81_06800</name>
</gene>
<feature type="region of interest" description="Disordered" evidence="1">
    <location>
        <begin position="1"/>
        <end position="76"/>
    </location>
</feature>
<dbReference type="Proteomes" id="UP000033566">
    <property type="component" value="Chromosome"/>
</dbReference>